<evidence type="ECO:0000256" key="1">
    <source>
        <dbReference type="ARBA" id="ARBA00004141"/>
    </source>
</evidence>
<reference evidence="8" key="1">
    <citation type="submission" date="2016-03" db="EMBL/GenBank/DDBJ databases">
        <title>Complete genome sequence of Solimmundus cernigliae, representing a novel lineage of polycyclic aromatic hydrocarbon degraders within the Gammaproteobacteria.</title>
        <authorList>
            <person name="Singleton D.R."/>
            <person name="Dickey A.N."/>
            <person name="Scholl E.H."/>
            <person name="Wright F.A."/>
            <person name="Aitken M.D."/>
        </authorList>
    </citation>
    <scope>NUCLEOTIDE SEQUENCE [LARGE SCALE GENOMIC DNA]</scope>
    <source>
        <strain evidence="8">TR3.2</strain>
    </source>
</reference>
<evidence type="ECO:0000313" key="7">
    <source>
        <dbReference type="EMBL" id="ANX03452.1"/>
    </source>
</evidence>
<dbReference type="PANTHER" id="PTHR37422:SF13">
    <property type="entry name" value="LIPOPOLYSACCHARIDE BIOSYNTHESIS PROTEIN PA4999-RELATED"/>
    <property type="match status" value="1"/>
</dbReference>
<keyword evidence="3 5" id="KW-1133">Transmembrane helix</keyword>
<feature type="transmembrane region" description="Helical" evidence="5">
    <location>
        <begin position="227"/>
        <end position="244"/>
    </location>
</feature>
<evidence type="ECO:0000259" key="6">
    <source>
        <dbReference type="Pfam" id="PF04932"/>
    </source>
</evidence>
<dbReference type="KEGG" id="gbi:PG2T_04100"/>
<organism evidence="7 8">
    <name type="scientific">Immundisolibacter cernigliae</name>
    <dbReference type="NCBI Taxonomy" id="1810504"/>
    <lineage>
        <taxon>Bacteria</taxon>
        <taxon>Pseudomonadati</taxon>
        <taxon>Pseudomonadota</taxon>
        <taxon>Gammaproteobacteria</taxon>
        <taxon>Immundisolibacterales</taxon>
        <taxon>Immundisolibacteraceae</taxon>
        <taxon>Immundisolibacter</taxon>
    </lineage>
</organism>
<dbReference type="RefSeq" id="WP_068802948.1">
    <property type="nucleotide sequence ID" value="NZ_CP014671.1"/>
</dbReference>
<feature type="transmembrane region" description="Helical" evidence="5">
    <location>
        <begin position="364"/>
        <end position="384"/>
    </location>
</feature>
<keyword evidence="2 5" id="KW-0812">Transmembrane</keyword>
<dbReference type="STRING" id="1810504.PG2T_04100"/>
<feature type="transmembrane region" description="Helical" evidence="5">
    <location>
        <begin position="108"/>
        <end position="126"/>
    </location>
</feature>
<dbReference type="EMBL" id="CP014671">
    <property type="protein sequence ID" value="ANX03452.1"/>
    <property type="molecule type" value="Genomic_DNA"/>
</dbReference>
<keyword evidence="8" id="KW-1185">Reference proteome</keyword>
<evidence type="ECO:0000256" key="5">
    <source>
        <dbReference type="SAM" id="Phobius"/>
    </source>
</evidence>
<accession>A0A1B1YRV5</accession>
<dbReference type="AlphaFoldDB" id="A0A1B1YRV5"/>
<evidence type="ECO:0000256" key="2">
    <source>
        <dbReference type="ARBA" id="ARBA00022692"/>
    </source>
</evidence>
<feature type="transmembrane region" description="Helical" evidence="5">
    <location>
        <begin position="179"/>
        <end position="197"/>
    </location>
</feature>
<feature type="transmembrane region" description="Helical" evidence="5">
    <location>
        <begin position="203"/>
        <end position="220"/>
    </location>
</feature>
<dbReference type="Pfam" id="PF04932">
    <property type="entry name" value="Wzy_C"/>
    <property type="match status" value="1"/>
</dbReference>
<sequence length="422" mass="43560">MDRIAVTGLYLFALGAFAAPAAANVGLVLTALAALCRPRGALAILRRHPLWLPLLVLVAYLILHGTGFALARGLSAGDVEVLQDLAKLGLVLPVGLAVAGQPSRARRALLLAGTGLLLCMALNTRWAELAQALTDGVTRLGFGLPMIAFGLYAATALLGLLVLAPAGIEALPAAGQRRAAQVALLAAAALLGLGLLLCRSRGAWLALALVMPVCAGLMLRRRCVPRPAFAALGVLLVGGVLLGGESVARRLGDDSAAFQMLADMAQVEDVGPTFDALPQDSVGLRLRLFGLGLERWRERSLTGLGPNAGDGVIAAAGDPVLRSMAHLHNTYLELLVRFGALGLAAFGAVVGGLAAGLRRQARNGALPAELGLFLAGALALTLIWSAFDFRLLTQDFRFYAVLLGGIALGLGLPRRGVVACAS</sequence>
<dbReference type="InterPro" id="IPR051533">
    <property type="entry name" value="WaaL-like"/>
</dbReference>
<name>A0A1B1YRV5_9GAMM</name>
<keyword evidence="4 5" id="KW-0472">Membrane</keyword>
<feature type="transmembrane region" description="Helical" evidence="5">
    <location>
        <begin position="334"/>
        <end position="357"/>
    </location>
</feature>
<dbReference type="GO" id="GO:0016020">
    <property type="term" value="C:membrane"/>
    <property type="evidence" value="ECO:0007669"/>
    <property type="project" value="UniProtKB-SubCell"/>
</dbReference>
<protein>
    <recommendedName>
        <fullName evidence="6">O-antigen ligase-related domain-containing protein</fullName>
    </recommendedName>
</protein>
<dbReference type="Proteomes" id="UP000092952">
    <property type="component" value="Chromosome"/>
</dbReference>
<gene>
    <name evidence="7" type="ORF">PG2T_04100</name>
</gene>
<feature type="domain" description="O-antigen ligase-related" evidence="6">
    <location>
        <begin position="186"/>
        <end position="346"/>
    </location>
</feature>
<evidence type="ECO:0000256" key="3">
    <source>
        <dbReference type="ARBA" id="ARBA00022989"/>
    </source>
</evidence>
<evidence type="ECO:0000313" key="8">
    <source>
        <dbReference type="Proteomes" id="UP000092952"/>
    </source>
</evidence>
<feature type="transmembrane region" description="Helical" evidence="5">
    <location>
        <begin position="49"/>
        <end position="71"/>
    </location>
</feature>
<comment type="subcellular location">
    <subcellularLocation>
        <location evidence="1">Membrane</location>
        <topology evidence="1">Multi-pass membrane protein</topology>
    </subcellularLocation>
</comment>
<feature type="transmembrane region" description="Helical" evidence="5">
    <location>
        <begin position="146"/>
        <end position="167"/>
    </location>
</feature>
<proteinExistence type="predicted"/>
<dbReference type="InParanoid" id="A0A1B1YRV5"/>
<evidence type="ECO:0000256" key="4">
    <source>
        <dbReference type="ARBA" id="ARBA00023136"/>
    </source>
</evidence>
<dbReference type="InterPro" id="IPR007016">
    <property type="entry name" value="O-antigen_ligase-rel_domated"/>
</dbReference>
<feature type="transmembrane region" description="Helical" evidence="5">
    <location>
        <begin position="396"/>
        <end position="413"/>
    </location>
</feature>
<dbReference type="PANTHER" id="PTHR37422">
    <property type="entry name" value="TEICHURONIC ACID BIOSYNTHESIS PROTEIN TUAE"/>
    <property type="match status" value="1"/>
</dbReference>